<dbReference type="Pfam" id="PF19071">
    <property type="entry name" value="DUF5767"/>
    <property type="match status" value="1"/>
</dbReference>
<evidence type="ECO:0000256" key="1">
    <source>
        <dbReference type="SAM" id="Coils"/>
    </source>
</evidence>
<sequence>MRSKYEDQHHLVNDEVVKTFTDKYPGESKGGGASTDMLPELLAESSKLKPEDQRIFFKGSNGDSGENNNVGVGSLGKEDEGNHKREREREREREKEREKKPRERDRRDDDKYEREARDEREPHDDFDSREDHMEDDHIRPPGEEKLTEEELMLQKLDMLRKLGELAQAGVTISQNYTLKSDLKMMKYEWELHKSIRAKQNAINWMSNMALNGIYGIEMLNESYNPFNLKLAGWAEQMGADADNYYDVFGELYDKYSHPTKGMAPELKLLLMLSGSAIKFHLSNTMMNSLPNLNDALDKDPEMLERLRREATKGKMKEASVKQNAALNSKMGKEHVIAAQKAADLKMIKEQEIEYLNAQKMVAEKKAHLEQLRKGFQNVNVVQEPVLKEPVIPAELSSILNGVTQQQQVEQQMLRQQLKQESQRRKEMEDQMFQMQKNMEEMKRSNDYKDKILKLSELERASDTRSMKSGMSQSVVSMNPNLTAIFRTKREALDDLAKDKEREKEKKKAAKLAEMSDKIVSMGTVDDVDVDVKDDGSFVSLGTKKSSKSASSKEGKAAAKKKPKNKGITLV</sequence>
<feature type="coiled-coil region" evidence="1">
    <location>
        <begin position="485"/>
        <end position="512"/>
    </location>
</feature>
<evidence type="ECO:0000313" key="3">
    <source>
        <dbReference type="EMBL" id="AYV80914.1"/>
    </source>
</evidence>
<feature type="region of interest" description="Disordered" evidence="2">
    <location>
        <begin position="1"/>
        <end position="146"/>
    </location>
</feature>
<evidence type="ECO:0000256" key="2">
    <source>
        <dbReference type="SAM" id="MobiDB-lite"/>
    </source>
</evidence>
<name>A0A3G5A336_9VIRU</name>
<feature type="compositionally biased region" description="Basic and acidic residues" evidence="2">
    <location>
        <begin position="1"/>
        <end position="26"/>
    </location>
</feature>
<keyword evidence="1" id="KW-0175">Coiled coil</keyword>
<dbReference type="EMBL" id="MK072252">
    <property type="protein sequence ID" value="AYV80914.1"/>
    <property type="molecule type" value="Genomic_DNA"/>
</dbReference>
<feature type="compositionally biased region" description="Polar residues" evidence="2">
    <location>
        <begin position="61"/>
        <end position="71"/>
    </location>
</feature>
<dbReference type="InterPro" id="IPR043910">
    <property type="entry name" value="DUF5767"/>
</dbReference>
<proteinExistence type="predicted"/>
<feature type="compositionally biased region" description="Basic and acidic residues" evidence="2">
    <location>
        <begin position="46"/>
        <end position="55"/>
    </location>
</feature>
<accession>A0A3G5A336</accession>
<protein>
    <submittedName>
        <fullName evidence="3">Uncharacterized protein</fullName>
    </submittedName>
</protein>
<gene>
    <name evidence="3" type="ORF">Harvfovirus10_12</name>
</gene>
<feature type="compositionally biased region" description="Basic and acidic residues" evidence="2">
    <location>
        <begin position="76"/>
        <end position="145"/>
    </location>
</feature>
<feature type="region of interest" description="Disordered" evidence="2">
    <location>
        <begin position="536"/>
        <end position="570"/>
    </location>
</feature>
<feature type="coiled-coil region" evidence="1">
    <location>
        <begin position="410"/>
        <end position="444"/>
    </location>
</feature>
<organism evidence="3">
    <name type="scientific">Harvfovirus sp</name>
    <dbReference type="NCBI Taxonomy" id="2487768"/>
    <lineage>
        <taxon>Viruses</taxon>
        <taxon>Varidnaviria</taxon>
        <taxon>Bamfordvirae</taxon>
        <taxon>Nucleocytoviricota</taxon>
        <taxon>Megaviricetes</taxon>
        <taxon>Imitervirales</taxon>
        <taxon>Mimiviridae</taxon>
        <taxon>Klosneuvirinae</taxon>
    </lineage>
</organism>
<reference evidence="3" key="1">
    <citation type="submission" date="2018-10" db="EMBL/GenBank/DDBJ databases">
        <title>Hidden diversity of soil giant viruses.</title>
        <authorList>
            <person name="Schulz F."/>
            <person name="Alteio L."/>
            <person name="Goudeau D."/>
            <person name="Ryan E.M."/>
            <person name="Malmstrom R.R."/>
            <person name="Blanchard J."/>
            <person name="Woyke T."/>
        </authorList>
    </citation>
    <scope>NUCLEOTIDE SEQUENCE</scope>
    <source>
        <strain evidence="3">HAV1</strain>
    </source>
</reference>